<sequence length="514" mass="59680">MKGLAEEKFDESVMDYEVCMVSKFNKLPFTLARTRANEPLNTVHADVMGPISPKSHPKRYRFISVFVDDFFRLALAFPMKNKSDTADCLNSFITSSRNLLGRDAKFCYLRCDQGTEFTGSRTLKVLEKYGAELQLACPDTPQHNGVSERFNQIIQKKVRSLMFDSCLPANMWDLAVNAATFIYNRSNDMIAPLEKFNPDCKLNLHQIKRFGCLAYMKIQRNVGTKFSQIGNRVIVVGYAPTRYILFKPEEEKFYESRDVRFNERLVFGVKYDRKDVLDWRNPMLDINKETWFIKFDKLENETSEMEEEKRPQNCSRKNCSYSRLESVDRDRHQIDSDLNILTNETVASLIARVHKEPDSFKQAMMGDEKEQWLNAFRAELDAMSENQVWTLVNRPTGSNGEKPNIIDSRWVLKHKVSSNGKVKHKSRLVCRGFKDKNDYELNEIYAPVSRMQIIRAALAIINKFDLDVCQLDVKTAFLNETIENDVFMEIPEGMQCTNEVRENIICKHNVHSTF</sequence>
<dbReference type="GO" id="GO:0003887">
    <property type="term" value="F:DNA-directed DNA polymerase activity"/>
    <property type="evidence" value="ECO:0007669"/>
    <property type="project" value="UniProtKB-KW"/>
</dbReference>
<name>A0ABD2X5K3_9HYME</name>
<keyword evidence="8" id="KW-0239">DNA-directed DNA polymerase</keyword>
<reference evidence="12 13" key="1">
    <citation type="journal article" date="2024" name="bioRxiv">
        <title>A reference genome for Trichogramma kaykai: A tiny desert-dwelling parasitoid wasp with competing sex-ratio distorters.</title>
        <authorList>
            <person name="Culotta J."/>
            <person name="Lindsey A.R."/>
        </authorList>
    </citation>
    <scope>NUCLEOTIDE SEQUENCE [LARGE SCALE GENOMIC DNA]</scope>
    <source>
        <strain evidence="12 13">KSX58</strain>
    </source>
</reference>
<dbReference type="GO" id="GO:0015074">
    <property type="term" value="P:DNA integration"/>
    <property type="evidence" value="ECO:0007669"/>
    <property type="project" value="UniProtKB-KW"/>
</dbReference>
<keyword evidence="6" id="KW-0229">DNA integration</keyword>
<evidence type="ECO:0000256" key="1">
    <source>
        <dbReference type="ARBA" id="ARBA00022722"/>
    </source>
</evidence>
<dbReference type="EMBL" id="JBJJXI010000050">
    <property type="protein sequence ID" value="KAL3400667.1"/>
    <property type="molecule type" value="Genomic_DNA"/>
</dbReference>
<dbReference type="PANTHER" id="PTHR42648">
    <property type="entry name" value="TRANSPOSASE, PUTATIVE-RELATED"/>
    <property type="match status" value="1"/>
</dbReference>
<keyword evidence="10" id="KW-0511">Multifunctional enzyme</keyword>
<evidence type="ECO:0000256" key="8">
    <source>
        <dbReference type="ARBA" id="ARBA00022932"/>
    </source>
</evidence>
<evidence type="ECO:0000256" key="9">
    <source>
        <dbReference type="ARBA" id="ARBA00023172"/>
    </source>
</evidence>
<dbReference type="Pfam" id="PF25597">
    <property type="entry name" value="SH3_retrovirus"/>
    <property type="match status" value="1"/>
</dbReference>
<evidence type="ECO:0000256" key="7">
    <source>
        <dbReference type="ARBA" id="ARBA00022918"/>
    </source>
</evidence>
<keyword evidence="9" id="KW-0233">DNA recombination</keyword>
<dbReference type="InterPro" id="IPR036397">
    <property type="entry name" value="RNaseH_sf"/>
</dbReference>
<evidence type="ECO:0000256" key="2">
    <source>
        <dbReference type="ARBA" id="ARBA00022723"/>
    </source>
</evidence>
<keyword evidence="1" id="KW-0540">Nuclease</keyword>
<keyword evidence="4" id="KW-0378">Hydrolase</keyword>
<keyword evidence="3" id="KW-0255">Endonuclease</keyword>
<evidence type="ECO:0000256" key="4">
    <source>
        <dbReference type="ARBA" id="ARBA00022801"/>
    </source>
</evidence>
<dbReference type="AlphaFoldDB" id="A0ABD2X5K3"/>
<evidence type="ECO:0000256" key="3">
    <source>
        <dbReference type="ARBA" id="ARBA00022759"/>
    </source>
</evidence>
<dbReference type="InterPro" id="IPR012337">
    <property type="entry name" value="RNaseH-like_sf"/>
</dbReference>
<dbReference type="Pfam" id="PF07727">
    <property type="entry name" value="RVT_2"/>
    <property type="match status" value="1"/>
</dbReference>
<dbReference type="PANTHER" id="PTHR42648:SF11">
    <property type="entry name" value="TRANSPOSON TY4-P GAG-POL POLYPROTEIN"/>
    <property type="match status" value="1"/>
</dbReference>
<proteinExistence type="predicted"/>
<dbReference type="InterPro" id="IPR001584">
    <property type="entry name" value="Integrase_cat-core"/>
</dbReference>
<evidence type="ECO:0000256" key="6">
    <source>
        <dbReference type="ARBA" id="ARBA00022908"/>
    </source>
</evidence>
<dbReference type="PROSITE" id="PS50994">
    <property type="entry name" value="INTEGRASE"/>
    <property type="match status" value="1"/>
</dbReference>
<dbReference type="SUPFAM" id="SSF53098">
    <property type="entry name" value="Ribonuclease H-like"/>
    <property type="match status" value="1"/>
</dbReference>
<accession>A0ABD2X5K3</accession>
<evidence type="ECO:0000259" key="11">
    <source>
        <dbReference type="PROSITE" id="PS50994"/>
    </source>
</evidence>
<keyword evidence="5" id="KW-0460">Magnesium</keyword>
<evidence type="ECO:0000256" key="10">
    <source>
        <dbReference type="ARBA" id="ARBA00023268"/>
    </source>
</evidence>
<keyword evidence="13" id="KW-1185">Reference proteome</keyword>
<evidence type="ECO:0000313" key="13">
    <source>
        <dbReference type="Proteomes" id="UP001627154"/>
    </source>
</evidence>
<evidence type="ECO:0000256" key="5">
    <source>
        <dbReference type="ARBA" id="ARBA00022842"/>
    </source>
</evidence>
<dbReference type="InterPro" id="IPR013103">
    <property type="entry name" value="RVT_2"/>
</dbReference>
<protein>
    <recommendedName>
        <fullName evidence="11">Integrase catalytic domain-containing protein</fullName>
    </recommendedName>
</protein>
<keyword evidence="7" id="KW-0695">RNA-directed DNA polymerase</keyword>
<dbReference type="GO" id="GO:0004519">
    <property type="term" value="F:endonuclease activity"/>
    <property type="evidence" value="ECO:0007669"/>
    <property type="project" value="UniProtKB-KW"/>
</dbReference>
<keyword evidence="8" id="KW-0548">Nucleotidyltransferase</keyword>
<evidence type="ECO:0000313" key="12">
    <source>
        <dbReference type="EMBL" id="KAL3400667.1"/>
    </source>
</evidence>
<dbReference type="GO" id="GO:0046872">
    <property type="term" value="F:metal ion binding"/>
    <property type="evidence" value="ECO:0007669"/>
    <property type="project" value="UniProtKB-KW"/>
</dbReference>
<keyword evidence="2" id="KW-0479">Metal-binding</keyword>
<dbReference type="GO" id="GO:0003964">
    <property type="term" value="F:RNA-directed DNA polymerase activity"/>
    <property type="evidence" value="ECO:0007669"/>
    <property type="project" value="UniProtKB-KW"/>
</dbReference>
<keyword evidence="8" id="KW-0808">Transferase</keyword>
<feature type="domain" description="Integrase catalytic" evidence="11">
    <location>
        <begin position="35"/>
        <end position="206"/>
    </location>
</feature>
<dbReference type="GO" id="GO:0006310">
    <property type="term" value="P:DNA recombination"/>
    <property type="evidence" value="ECO:0007669"/>
    <property type="project" value="UniProtKB-KW"/>
</dbReference>
<dbReference type="InterPro" id="IPR039537">
    <property type="entry name" value="Retrotran_Ty1/copia-like"/>
</dbReference>
<dbReference type="GO" id="GO:0016787">
    <property type="term" value="F:hydrolase activity"/>
    <property type="evidence" value="ECO:0007669"/>
    <property type="project" value="UniProtKB-KW"/>
</dbReference>
<dbReference type="InterPro" id="IPR057670">
    <property type="entry name" value="SH3_retrovirus"/>
</dbReference>
<dbReference type="Gene3D" id="3.30.420.10">
    <property type="entry name" value="Ribonuclease H-like superfamily/Ribonuclease H"/>
    <property type="match status" value="1"/>
</dbReference>
<gene>
    <name evidence="12" type="ORF">TKK_005826</name>
</gene>
<comment type="caution">
    <text evidence="12">The sequence shown here is derived from an EMBL/GenBank/DDBJ whole genome shotgun (WGS) entry which is preliminary data.</text>
</comment>
<organism evidence="12 13">
    <name type="scientific">Trichogramma kaykai</name>
    <dbReference type="NCBI Taxonomy" id="54128"/>
    <lineage>
        <taxon>Eukaryota</taxon>
        <taxon>Metazoa</taxon>
        <taxon>Ecdysozoa</taxon>
        <taxon>Arthropoda</taxon>
        <taxon>Hexapoda</taxon>
        <taxon>Insecta</taxon>
        <taxon>Pterygota</taxon>
        <taxon>Neoptera</taxon>
        <taxon>Endopterygota</taxon>
        <taxon>Hymenoptera</taxon>
        <taxon>Apocrita</taxon>
        <taxon>Proctotrupomorpha</taxon>
        <taxon>Chalcidoidea</taxon>
        <taxon>Trichogrammatidae</taxon>
        <taxon>Trichogramma</taxon>
    </lineage>
</organism>
<dbReference type="Proteomes" id="UP001627154">
    <property type="component" value="Unassembled WGS sequence"/>
</dbReference>